<dbReference type="Pfam" id="PF01138">
    <property type="entry name" value="RNase_PH"/>
    <property type="match status" value="2"/>
</dbReference>
<keyword evidence="5" id="KW-0969">Cilium</keyword>
<dbReference type="PROSITE" id="PS50084">
    <property type="entry name" value="KH_TYPE_1"/>
    <property type="match status" value="1"/>
</dbReference>
<dbReference type="InterPro" id="IPR004088">
    <property type="entry name" value="KH_dom_type_1"/>
</dbReference>
<dbReference type="InterPro" id="IPR001247">
    <property type="entry name" value="ExoRNase_PH_dom1"/>
</dbReference>
<evidence type="ECO:0000259" key="10">
    <source>
        <dbReference type="PROSITE" id="PS50126"/>
    </source>
</evidence>
<proteinExistence type="predicted"/>
<keyword evidence="12" id="KW-1185">Reference proteome</keyword>
<dbReference type="SMART" id="SM00320">
    <property type="entry name" value="WD40"/>
    <property type="match status" value="3"/>
</dbReference>
<gene>
    <name evidence="11" type="ORF">WJX75_005444</name>
</gene>
<dbReference type="Gene3D" id="3.30.230.70">
    <property type="entry name" value="GHMP Kinase, N-terminal domain"/>
    <property type="match status" value="2"/>
</dbReference>
<keyword evidence="4 8" id="KW-0694">RNA-binding</keyword>
<sequence length="1639" mass="176379">MAVKRWQSEELGSSPTTLKLEIACAVCLLTREPLRVWHALRTAQHLRLAVAITRSASKHKVKSGILFLAWSWSTEDNHLAVLTTNGRLSFHDMSSTLVNRSVALGRPANALAYFGSGEYMCIAFAEGHVMLHTWEGNPLAEIAQLESPATSLAICSGGTHVAMACRDGHLSVNQLTFATVHGLFRDCYAFREGMTGVVVQNMATGGLAAIQTGAHVLKIAVYQRRVAVQLRERVLVYGLPADAAPGDLSLHVIARVERHLDCNLLMVAAHHLVLCQKSELQLWTFQGDMKMEWNVGAAVRYVRMVGGPEGHESLLAGLKDGTVLHIAIDNPEPISRLCHSAPVRCLDLSASSRMVAVVDEGFEVHVYNLATRERIWSAQGATSAAWNAQFEDMLSYSGNGYLCTKTGDLPLHRQKFQGFVVGSSGSKLYCLLGHTMQTFDAPLSAVLEAFLGHSDFEKAHQVACLGVAESNWRLLAQAALQALHLGHAAAAYERIGDTRMLHAVQKLTRQMSDGLSVPLARCAAVSLLAGDALAAVELLAQHGLWGRLLQTAASLDADVDADRAALQSAAAAFRSSGQSDTACELLNKLGDHKALAEIAVEEERWEDALVLLNRHPDLCEIVALPRARHLLASGRHEEAYTMYKDTSMFEEAKGVLQHLVTAAIKEGSFYEAARHTLRMGLNALAQMEGQAASNIELSKRLESFQRLYSIAQVYCGYQLVHKAAAGTSSSIASSTLFHAAHFVLTRLLQMGTAHVPAGVSMDEHCPSCGSTYTRSLLSFECLPLMEVFLEEGIPDQEVLEPVIIGRMALQQQSTKQIMVHRWLACLQLQARYFRVMDPDMPMSMSAMGPVEKDEMDIRQAGLASIVLETGELAPFSDGAAIAKSGSTSVLSAVVCEPPPHPLWKARVLDHFLEVNYQERFSAAGRIPRTGQRREMGPTSREMGASQLMHSALEPLFEPGFASRCQVHSMLISSDGSGDPEVLAINAASAALSSSDIPWSGPIAAVRVVRVVDRKGSSSMVVNPSGQQLQAADMSILYAGTADRCTLFELQGRRVSFEEVRAGLQAAREAVPSVISQQQSLTESSETTKRSIPCLQPDPAALFNAARYGRPAVDAIMTDSSLSHSARSSALQQARENLEAKLRANGMFRLEHMRVPGSGCASPKDIDGSWTAIQTAALKSLVLSGNARPDGRGFADARHPSSQVAFLPAVHGSALLNLGSTQVMSVATVGNDQDGLTTDTLHGWESKRFLAHYTCPSFAVNEMRARTGDAKRAEVAGSRILEAALSSAMPNPQQFPFAVRLTADILALDGSAASAAVSSGSLALISAGVPITSPVAGVSVGLVVEESVGEKGSEGRGWEVLVDAGGLEEDLGGMQLTAAGTRQGFTTLQLTECIPGGLSAEILEAGIVAASKALPGQLEFLESVIKQDIVQRAHYNTIEVGKDNVKRVIGTQGSNIKALEAETGAKLIVRDEGIVFMYAPTMDKYMAAETMLETYTGADVKEGVVYKVRVVRLMDYGAFVELPNGFQALLHISELAHHKVRSVEDELEEEEVLDVLCQGRDSRGHVKVSRKALLAPPEGPDAPPPRPASPPGRGDWAVGGASRPNDGRPPQRRPMRGDSHGSGSFGEARGDASRRRFSHQ</sequence>
<feature type="domain" description="S1 motif" evidence="10">
    <location>
        <begin position="1502"/>
        <end position="1570"/>
    </location>
</feature>
<dbReference type="PANTHER" id="PTHR12764">
    <property type="entry name" value="WD REPEAT DOMAIN-RELATED"/>
    <property type="match status" value="1"/>
</dbReference>
<dbReference type="SUPFAM" id="SSF54211">
    <property type="entry name" value="Ribosomal protein S5 domain 2-like"/>
    <property type="match status" value="2"/>
</dbReference>
<dbReference type="InterPro" id="IPR036612">
    <property type="entry name" value="KH_dom_type_1_sf"/>
</dbReference>
<evidence type="ECO:0000256" key="7">
    <source>
        <dbReference type="ARBA" id="ARBA00031451"/>
    </source>
</evidence>
<evidence type="ECO:0000256" key="3">
    <source>
        <dbReference type="ARBA" id="ARBA00022737"/>
    </source>
</evidence>
<dbReference type="PROSITE" id="PS50126">
    <property type="entry name" value="S1"/>
    <property type="match status" value="1"/>
</dbReference>
<dbReference type="InterPro" id="IPR015943">
    <property type="entry name" value="WD40/YVTN_repeat-like_dom_sf"/>
</dbReference>
<protein>
    <recommendedName>
        <fullName evidence="7">Polynucleotide phosphorylase 1</fullName>
    </recommendedName>
</protein>
<keyword evidence="2" id="KW-0853">WD repeat</keyword>
<dbReference type="InterPro" id="IPR003029">
    <property type="entry name" value="S1_domain"/>
</dbReference>
<dbReference type="Gene3D" id="1.25.40.470">
    <property type="match status" value="1"/>
</dbReference>
<keyword evidence="3" id="KW-0677">Repeat</keyword>
<dbReference type="InterPro" id="IPR020568">
    <property type="entry name" value="Ribosomal_Su5_D2-typ_SF"/>
</dbReference>
<evidence type="ECO:0000313" key="12">
    <source>
        <dbReference type="Proteomes" id="UP001491310"/>
    </source>
</evidence>
<dbReference type="Pfam" id="PF23377">
    <property type="entry name" value="Beta-prop_IFT122_2nd"/>
    <property type="match status" value="1"/>
</dbReference>
<keyword evidence="6" id="KW-0966">Cell projection</keyword>
<dbReference type="InterPro" id="IPR004087">
    <property type="entry name" value="KH_dom"/>
</dbReference>
<dbReference type="Gene3D" id="3.30.1370.10">
    <property type="entry name" value="K Homology domain, type 1"/>
    <property type="match status" value="1"/>
</dbReference>
<dbReference type="SMART" id="SM00322">
    <property type="entry name" value="KH"/>
    <property type="match status" value="1"/>
</dbReference>
<dbReference type="SUPFAM" id="SSF50249">
    <property type="entry name" value="Nucleic acid-binding proteins"/>
    <property type="match status" value="1"/>
</dbReference>
<dbReference type="InterPro" id="IPR036345">
    <property type="entry name" value="ExoRNase_PH_dom2_sf"/>
</dbReference>
<evidence type="ECO:0000313" key="11">
    <source>
        <dbReference type="EMBL" id="KAK9908283.1"/>
    </source>
</evidence>
<dbReference type="Pfam" id="PF00013">
    <property type="entry name" value="KH_1"/>
    <property type="match status" value="1"/>
</dbReference>
<dbReference type="InterPro" id="IPR015847">
    <property type="entry name" value="ExoRNase_PH_dom2"/>
</dbReference>
<evidence type="ECO:0000256" key="1">
    <source>
        <dbReference type="ARBA" id="ARBA00004138"/>
    </source>
</evidence>
<evidence type="ECO:0000256" key="4">
    <source>
        <dbReference type="ARBA" id="ARBA00022884"/>
    </source>
</evidence>
<dbReference type="Gene3D" id="2.130.10.10">
    <property type="entry name" value="YVTN repeat-like/Quinoprotein amine dehydrogenase"/>
    <property type="match status" value="2"/>
</dbReference>
<feature type="region of interest" description="Disordered" evidence="9">
    <location>
        <begin position="1565"/>
        <end position="1639"/>
    </location>
</feature>
<dbReference type="SUPFAM" id="SSF55666">
    <property type="entry name" value="Ribonuclease PH domain 2-like"/>
    <property type="match status" value="2"/>
</dbReference>
<evidence type="ECO:0000256" key="2">
    <source>
        <dbReference type="ARBA" id="ARBA00022574"/>
    </source>
</evidence>
<dbReference type="SUPFAM" id="SSF69322">
    <property type="entry name" value="Tricorn protease domain 2"/>
    <property type="match status" value="1"/>
</dbReference>
<dbReference type="Pfam" id="PF25295">
    <property type="entry name" value="TPR_IFT122"/>
    <property type="match status" value="1"/>
</dbReference>
<dbReference type="Pfam" id="PF00575">
    <property type="entry name" value="S1"/>
    <property type="match status" value="1"/>
</dbReference>
<comment type="caution">
    <text evidence="11">The sequence shown here is derived from an EMBL/GenBank/DDBJ whole genome shotgun (WGS) entry which is preliminary data.</text>
</comment>
<dbReference type="Pfam" id="PF03725">
    <property type="entry name" value="RNase_PH_C"/>
    <property type="match status" value="1"/>
</dbReference>
<organism evidence="11 12">
    <name type="scientific">Coccomyxa subellipsoidea</name>
    <dbReference type="NCBI Taxonomy" id="248742"/>
    <lineage>
        <taxon>Eukaryota</taxon>
        <taxon>Viridiplantae</taxon>
        <taxon>Chlorophyta</taxon>
        <taxon>core chlorophytes</taxon>
        <taxon>Trebouxiophyceae</taxon>
        <taxon>Trebouxiophyceae incertae sedis</taxon>
        <taxon>Coccomyxaceae</taxon>
        <taxon>Coccomyxa</taxon>
    </lineage>
</organism>
<dbReference type="InterPro" id="IPR001680">
    <property type="entry name" value="WD40_rpt"/>
</dbReference>
<dbReference type="InterPro" id="IPR039857">
    <property type="entry name" value="Ift122/121"/>
</dbReference>
<dbReference type="CDD" id="cd02393">
    <property type="entry name" value="KH-I_PNPase"/>
    <property type="match status" value="1"/>
</dbReference>
<dbReference type="InterPro" id="IPR027408">
    <property type="entry name" value="PNPase/RNase_PH_dom_sf"/>
</dbReference>
<comment type="subcellular location">
    <subcellularLocation>
        <location evidence="1">Cell projection</location>
        <location evidence="1">Cilium</location>
    </subcellularLocation>
</comment>
<evidence type="ECO:0000256" key="6">
    <source>
        <dbReference type="ARBA" id="ARBA00023273"/>
    </source>
</evidence>
<reference evidence="11 12" key="1">
    <citation type="journal article" date="2024" name="Nat. Commun.">
        <title>Phylogenomics reveals the evolutionary origins of lichenization in chlorophyte algae.</title>
        <authorList>
            <person name="Puginier C."/>
            <person name="Libourel C."/>
            <person name="Otte J."/>
            <person name="Skaloud P."/>
            <person name="Haon M."/>
            <person name="Grisel S."/>
            <person name="Petersen M."/>
            <person name="Berrin J.G."/>
            <person name="Delaux P.M."/>
            <person name="Dal Grande F."/>
            <person name="Keller J."/>
        </authorList>
    </citation>
    <scope>NUCLEOTIDE SEQUENCE [LARGE SCALE GENOMIC DNA]</scope>
    <source>
        <strain evidence="11 12">SAG 216-7</strain>
    </source>
</reference>
<evidence type="ECO:0000256" key="8">
    <source>
        <dbReference type="PROSITE-ProRule" id="PRU00117"/>
    </source>
</evidence>
<name>A0ABR2YMQ1_9CHLO</name>
<dbReference type="SMART" id="SM00316">
    <property type="entry name" value="S1"/>
    <property type="match status" value="1"/>
</dbReference>
<dbReference type="Gene3D" id="2.40.50.140">
    <property type="entry name" value="Nucleic acid-binding proteins"/>
    <property type="match status" value="1"/>
</dbReference>
<dbReference type="EMBL" id="JALJOT010000008">
    <property type="protein sequence ID" value="KAK9908283.1"/>
    <property type="molecule type" value="Genomic_DNA"/>
</dbReference>
<evidence type="ECO:0000256" key="5">
    <source>
        <dbReference type="ARBA" id="ARBA00023069"/>
    </source>
</evidence>
<evidence type="ECO:0000256" key="9">
    <source>
        <dbReference type="SAM" id="MobiDB-lite"/>
    </source>
</evidence>
<dbReference type="SUPFAM" id="SSF54791">
    <property type="entry name" value="Eukaryotic type KH-domain (KH-domain type I)"/>
    <property type="match status" value="1"/>
</dbReference>
<accession>A0ABR2YMQ1</accession>
<dbReference type="InterPro" id="IPR057411">
    <property type="entry name" value="TPR_IFT122"/>
</dbReference>
<feature type="compositionally biased region" description="Pro residues" evidence="9">
    <location>
        <begin position="1576"/>
        <end position="1589"/>
    </location>
</feature>
<dbReference type="Proteomes" id="UP001491310">
    <property type="component" value="Unassembled WGS sequence"/>
</dbReference>
<dbReference type="InterPro" id="IPR012340">
    <property type="entry name" value="NA-bd_OB-fold"/>
</dbReference>
<dbReference type="InterPro" id="IPR056152">
    <property type="entry name" value="Beta-prop_IFT122_2nd"/>
</dbReference>
<dbReference type="PANTHER" id="PTHR12764:SF4">
    <property type="entry name" value="INTRAFLAGELLAR TRANSPORT PROTEIN 122 HOMOLOG"/>
    <property type="match status" value="1"/>
</dbReference>